<keyword evidence="1" id="KW-0812">Transmembrane</keyword>
<dbReference type="Proteomes" id="UP001183420">
    <property type="component" value="Unassembled WGS sequence"/>
</dbReference>
<keyword evidence="1" id="KW-0472">Membrane</keyword>
<sequence>MSAKTTTRYDQTMLRVMNREEARNWHASRGQRRAWTAAHVVLTAATPLAFPLAGDNGGLLLGLVIPLVLLWCVCTGVLNSTTRGLLELRARALDERQLAERGEVFTVAHRVQLSLTLAAIGGLGLAHLLSDGGVPAAAAVLALFGLGLTHWLLPLWTAALRAEDEPADDEVEAAPSA</sequence>
<keyword evidence="3" id="KW-1185">Reference proteome</keyword>
<protein>
    <submittedName>
        <fullName evidence="2">Uncharacterized protein</fullName>
    </submittedName>
</protein>
<dbReference type="EMBL" id="JAVREM010000034">
    <property type="protein sequence ID" value="MDT0321110.1"/>
    <property type="molecule type" value="Genomic_DNA"/>
</dbReference>
<feature type="transmembrane region" description="Helical" evidence="1">
    <location>
        <begin position="134"/>
        <end position="153"/>
    </location>
</feature>
<reference evidence="3" key="1">
    <citation type="submission" date="2023-07" db="EMBL/GenBank/DDBJ databases">
        <title>30 novel species of actinomycetes from the DSMZ collection.</title>
        <authorList>
            <person name="Nouioui I."/>
        </authorList>
    </citation>
    <scope>NUCLEOTIDE SEQUENCE [LARGE SCALE GENOMIC DNA]</scope>
    <source>
        <strain evidence="3">DSM 44918</strain>
    </source>
</reference>
<accession>A0ABU2LUB3</accession>
<name>A0ABU2LUB3_9ACTN</name>
<evidence type="ECO:0000313" key="2">
    <source>
        <dbReference type="EMBL" id="MDT0321110.1"/>
    </source>
</evidence>
<organism evidence="2 3">
    <name type="scientific">Streptomyces millisiae</name>
    <dbReference type="NCBI Taxonomy" id="3075542"/>
    <lineage>
        <taxon>Bacteria</taxon>
        <taxon>Bacillati</taxon>
        <taxon>Actinomycetota</taxon>
        <taxon>Actinomycetes</taxon>
        <taxon>Kitasatosporales</taxon>
        <taxon>Streptomycetaceae</taxon>
        <taxon>Streptomyces</taxon>
    </lineage>
</organism>
<proteinExistence type="predicted"/>
<dbReference type="RefSeq" id="WP_311601311.1">
    <property type="nucleotide sequence ID" value="NZ_JAVREM010000034.1"/>
</dbReference>
<evidence type="ECO:0000256" key="1">
    <source>
        <dbReference type="SAM" id="Phobius"/>
    </source>
</evidence>
<gene>
    <name evidence="2" type="ORF">RNC47_22505</name>
</gene>
<feature type="transmembrane region" description="Helical" evidence="1">
    <location>
        <begin position="107"/>
        <end position="128"/>
    </location>
</feature>
<feature type="transmembrane region" description="Helical" evidence="1">
    <location>
        <begin position="59"/>
        <end position="86"/>
    </location>
</feature>
<comment type="caution">
    <text evidence="2">The sequence shown here is derived from an EMBL/GenBank/DDBJ whole genome shotgun (WGS) entry which is preliminary data.</text>
</comment>
<feature type="transmembrane region" description="Helical" evidence="1">
    <location>
        <begin position="34"/>
        <end position="53"/>
    </location>
</feature>
<evidence type="ECO:0000313" key="3">
    <source>
        <dbReference type="Proteomes" id="UP001183420"/>
    </source>
</evidence>
<keyword evidence="1" id="KW-1133">Transmembrane helix</keyword>